<protein>
    <submittedName>
        <fullName evidence="4">Outer membrane lipoprotein-sorting protein</fullName>
    </submittedName>
</protein>
<evidence type="ECO:0000313" key="5">
    <source>
        <dbReference type="Proteomes" id="UP000256838"/>
    </source>
</evidence>
<evidence type="ECO:0000259" key="3">
    <source>
        <dbReference type="Pfam" id="PF17131"/>
    </source>
</evidence>
<proteinExistence type="predicted"/>
<gene>
    <name evidence="4" type="ORF">DWV00_01970</name>
</gene>
<dbReference type="PIRSF" id="PIRSF028205">
    <property type="entry name" value="UCP028205"/>
    <property type="match status" value="1"/>
</dbReference>
<dbReference type="SUPFAM" id="SSF89392">
    <property type="entry name" value="Prokaryotic lipoproteins and lipoprotein localization factors"/>
    <property type="match status" value="1"/>
</dbReference>
<keyword evidence="4" id="KW-0449">Lipoprotein</keyword>
<comment type="caution">
    <text evidence="4">The sequence shown here is derived from an EMBL/GenBank/DDBJ whole genome shotgun (WGS) entry which is preliminary data.</text>
</comment>
<feature type="signal peptide" evidence="2">
    <location>
        <begin position="1"/>
        <end position="22"/>
    </location>
</feature>
<evidence type="ECO:0000313" key="4">
    <source>
        <dbReference type="EMBL" id="RDV00565.1"/>
    </source>
</evidence>
<dbReference type="InterPro" id="IPR029046">
    <property type="entry name" value="LolA/LolB/LppX"/>
</dbReference>
<dbReference type="RefSeq" id="WP_115531834.1">
    <property type="nucleotide sequence ID" value="NZ_QRGA01000001.1"/>
</dbReference>
<dbReference type="CDD" id="cd16329">
    <property type="entry name" value="LolA_like"/>
    <property type="match status" value="1"/>
</dbReference>
<dbReference type="InterPro" id="IPR011220">
    <property type="entry name" value="UCP028205"/>
</dbReference>
<keyword evidence="1 2" id="KW-0732">Signal</keyword>
<sequence length="258" mass="29178">MKSALSRWFAVITFCVSVAANASPSAQQLLEASDAIRNPGKPFSLTTTLIEFHQGRQTDQNILSVYSKIDPDNGQYRSLVHFDAPARDVDKLLLKNGLDLWFYDPSSQASVRISPQQRLLGQAANGDVVTVNWAHDYTPSLAGEEDIADGDRQTKHCYKLALVARSPEATYHAIDLWLDSATMRPVKARFYAESGTLLKVSYFRRFQEELGAVRPTEIVIIDGLDPGWVTVMRYSNYAWRDIPDSWMQREYLARFKPN</sequence>
<organism evidence="4 5">
    <name type="scientific">Trinickia dinghuensis</name>
    <dbReference type="NCBI Taxonomy" id="2291023"/>
    <lineage>
        <taxon>Bacteria</taxon>
        <taxon>Pseudomonadati</taxon>
        <taxon>Pseudomonadota</taxon>
        <taxon>Betaproteobacteria</taxon>
        <taxon>Burkholderiales</taxon>
        <taxon>Burkholderiaceae</taxon>
        <taxon>Trinickia</taxon>
    </lineage>
</organism>
<reference evidence="4 5" key="1">
    <citation type="submission" date="2018-08" db="EMBL/GenBank/DDBJ databases">
        <title>Paraburkholderia sp. DHOM06 isolated from forest soil.</title>
        <authorList>
            <person name="Gao Z.-H."/>
            <person name="Qiu L.-H."/>
        </authorList>
    </citation>
    <scope>NUCLEOTIDE SEQUENCE [LARGE SCALE GENOMIC DNA]</scope>
    <source>
        <strain evidence="4 5">DHOM06</strain>
    </source>
</reference>
<feature type="chain" id="PRO_5017577670" evidence="2">
    <location>
        <begin position="23"/>
        <end position="258"/>
    </location>
</feature>
<dbReference type="InterPro" id="IPR033399">
    <property type="entry name" value="TP_0789-like"/>
</dbReference>
<evidence type="ECO:0000256" key="2">
    <source>
        <dbReference type="SAM" id="SignalP"/>
    </source>
</evidence>
<name>A0A3D8K6R3_9BURK</name>
<dbReference type="EMBL" id="QRGA01000001">
    <property type="protein sequence ID" value="RDV00565.1"/>
    <property type="molecule type" value="Genomic_DNA"/>
</dbReference>
<dbReference type="OrthoDB" id="368800at2"/>
<dbReference type="AlphaFoldDB" id="A0A3D8K6R3"/>
<feature type="domain" description="Uncharacterized protein TP-0789" evidence="3">
    <location>
        <begin position="75"/>
        <end position="254"/>
    </location>
</feature>
<dbReference type="Gene3D" id="2.50.20.10">
    <property type="entry name" value="Lipoprotein localisation LolA/LolB/LppX"/>
    <property type="match status" value="1"/>
</dbReference>
<dbReference type="Proteomes" id="UP000256838">
    <property type="component" value="Unassembled WGS sequence"/>
</dbReference>
<evidence type="ECO:0000256" key="1">
    <source>
        <dbReference type="ARBA" id="ARBA00022729"/>
    </source>
</evidence>
<accession>A0A3D8K6R3</accession>
<keyword evidence="5" id="KW-1185">Reference proteome</keyword>
<dbReference type="Pfam" id="PF17131">
    <property type="entry name" value="LolA_like"/>
    <property type="match status" value="1"/>
</dbReference>